<dbReference type="EMBL" id="JAAGAX010000005">
    <property type="protein sequence ID" value="KAF2316616.1"/>
    <property type="molecule type" value="Genomic_DNA"/>
</dbReference>
<feature type="region of interest" description="Disordered" evidence="1">
    <location>
        <begin position="1"/>
        <end position="79"/>
    </location>
</feature>
<gene>
    <name evidence="2" type="ORF">GH714_041957</name>
</gene>
<proteinExistence type="predicted"/>
<evidence type="ECO:0000313" key="2">
    <source>
        <dbReference type="EMBL" id="KAF2316616.1"/>
    </source>
</evidence>
<comment type="caution">
    <text evidence="2">The sequence shown here is derived from an EMBL/GenBank/DDBJ whole genome shotgun (WGS) entry which is preliminary data.</text>
</comment>
<name>A0A6A6MWC6_HEVBR</name>
<feature type="region of interest" description="Disordered" evidence="1">
    <location>
        <begin position="158"/>
        <end position="184"/>
    </location>
</feature>
<evidence type="ECO:0000256" key="1">
    <source>
        <dbReference type="SAM" id="MobiDB-lite"/>
    </source>
</evidence>
<evidence type="ECO:0000313" key="3">
    <source>
        <dbReference type="Proteomes" id="UP000467840"/>
    </source>
</evidence>
<keyword evidence="3" id="KW-1185">Reference proteome</keyword>
<dbReference type="AlphaFoldDB" id="A0A6A6MWC6"/>
<organism evidence="2 3">
    <name type="scientific">Hevea brasiliensis</name>
    <name type="common">Para rubber tree</name>
    <name type="synonym">Siphonia brasiliensis</name>
    <dbReference type="NCBI Taxonomy" id="3981"/>
    <lineage>
        <taxon>Eukaryota</taxon>
        <taxon>Viridiplantae</taxon>
        <taxon>Streptophyta</taxon>
        <taxon>Embryophyta</taxon>
        <taxon>Tracheophyta</taxon>
        <taxon>Spermatophyta</taxon>
        <taxon>Magnoliopsida</taxon>
        <taxon>eudicotyledons</taxon>
        <taxon>Gunneridae</taxon>
        <taxon>Pentapetalae</taxon>
        <taxon>rosids</taxon>
        <taxon>fabids</taxon>
        <taxon>Malpighiales</taxon>
        <taxon>Euphorbiaceae</taxon>
        <taxon>Crotonoideae</taxon>
        <taxon>Micrandreae</taxon>
        <taxon>Hevea</taxon>
    </lineage>
</organism>
<dbReference type="Proteomes" id="UP000467840">
    <property type="component" value="Chromosome 15"/>
</dbReference>
<feature type="compositionally biased region" description="Polar residues" evidence="1">
    <location>
        <begin position="25"/>
        <end position="73"/>
    </location>
</feature>
<sequence>MGSDPLNPSYSYNQTPPVASKTYDHSYSQQTISYGQNIPTPTQEQQTTYGNSSYGYATVSSQPDGAVSSQSTRVAPPAYPPTAYSQSVANPQTYWNSSSYTGQQPQTVYDQTGYSQTYGGQTAYGGMQPGQVPPPSTWPIYGQGGYPLPESAAAANYVQETQPQSQPSNNGHSQSLAYGAETHDGNSNPAVQEALFNHEVSKPWVGGYCYGSYGSVVIVEVQKHVWNGFDSSVPQLVNMVSSLLHSWRSAHVDVHVQCSMFGNVGAVHGMLYGQNHLLGYLKCTRMLLCSVVPRSLELVGFLGTRMGQLLQLAKFCFLDQC</sequence>
<protein>
    <submittedName>
        <fullName evidence="2">Uncharacterized protein</fullName>
    </submittedName>
</protein>
<feature type="compositionally biased region" description="Polar residues" evidence="1">
    <location>
        <begin position="1"/>
        <end position="17"/>
    </location>
</feature>
<accession>A0A6A6MWC6</accession>
<feature type="compositionally biased region" description="Polar residues" evidence="1">
    <location>
        <begin position="158"/>
        <end position="176"/>
    </location>
</feature>
<reference evidence="2 3" key="1">
    <citation type="journal article" date="2020" name="Mol. Plant">
        <title>The Chromosome-Based Rubber Tree Genome Provides New Insights into Spurge Genome Evolution and Rubber Biosynthesis.</title>
        <authorList>
            <person name="Liu J."/>
            <person name="Shi C."/>
            <person name="Shi C.C."/>
            <person name="Li W."/>
            <person name="Zhang Q.J."/>
            <person name="Zhang Y."/>
            <person name="Li K."/>
            <person name="Lu H.F."/>
            <person name="Shi C."/>
            <person name="Zhu S.T."/>
            <person name="Xiao Z.Y."/>
            <person name="Nan H."/>
            <person name="Yue Y."/>
            <person name="Zhu X.G."/>
            <person name="Wu Y."/>
            <person name="Hong X.N."/>
            <person name="Fan G.Y."/>
            <person name="Tong Y."/>
            <person name="Zhang D."/>
            <person name="Mao C.L."/>
            <person name="Liu Y.L."/>
            <person name="Hao S.J."/>
            <person name="Liu W.Q."/>
            <person name="Lv M.Q."/>
            <person name="Zhang H.B."/>
            <person name="Liu Y."/>
            <person name="Hu-Tang G.R."/>
            <person name="Wang J.P."/>
            <person name="Wang J.H."/>
            <person name="Sun Y.H."/>
            <person name="Ni S.B."/>
            <person name="Chen W.B."/>
            <person name="Zhang X.C."/>
            <person name="Jiao Y.N."/>
            <person name="Eichler E.E."/>
            <person name="Li G.H."/>
            <person name="Liu X."/>
            <person name="Gao L.Z."/>
        </authorList>
    </citation>
    <scope>NUCLEOTIDE SEQUENCE [LARGE SCALE GENOMIC DNA]</scope>
    <source>
        <strain evidence="3">cv. GT1</strain>
        <tissue evidence="2">Leaf</tissue>
    </source>
</reference>